<evidence type="ECO:0000259" key="1">
    <source>
        <dbReference type="SMART" id="SM00256"/>
    </source>
</evidence>
<dbReference type="EMBL" id="JBJUIK010000016">
    <property type="protein sequence ID" value="KAL3500933.1"/>
    <property type="molecule type" value="Genomic_DNA"/>
</dbReference>
<dbReference type="InterPro" id="IPR053781">
    <property type="entry name" value="F-box_AtFBL13-like"/>
</dbReference>
<evidence type="ECO:0000313" key="3">
    <source>
        <dbReference type="Proteomes" id="UP001630127"/>
    </source>
</evidence>
<accession>A0ABD2Y190</accession>
<keyword evidence="3" id="KW-1185">Reference proteome</keyword>
<dbReference type="CDD" id="cd22160">
    <property type="entry name" value="F-box_AtFBL13-like"/>
    <property type="match status" value="1"/>
</dbReference>
<feature type="domain" description="F-box" evidence="1">
    <location>
        <begin position="24"/>
        <end position="64"/>
    </location>
</feature>
<proteinExistence type="predicted"/>
<organism evidence="2 3">
    <name type="scientific">Cinchona calisaya</name>
    <dbReference type="NCBI Taxonomy" id="153742"/>
    <lineage>
        <taxon>Eukaryota</taxon>
        <taxon>Viridiplantae</taxon>
        <taxon>Streptophyta</taxon>
        <taxon>Embryophyta</taxon>
        <taxon>Tracheophyta</taxon>
        <taxon>Spermatophyta</taxon>
        <taxon>Magnoliopsida</taxon>
        <taxon>eudicotyledons</taxon>
        <taxon>Gunneridae</taxon>
        <taxon>Pentapetalae</taxon>
        <taxon>asterids</taxon>
        <taxon>lamiids</taxon>
        <taxon>Gentianales</taxon>
        <taxon>Rubiaceae</taxon>
        <taxon>Cinchonoideae</taxon>
        <taxon>Cinchoneae</taxon>
        <taxon>Cinchona</taxon>
    </lineage>
</organism>
<dbReference type="InterPro" id="IPR001810">
    <property type="entry name" value="F-box_dom"/>
</dbReference>
<comment type="caution">
    <text evidence="2">The sequence shown here is derived from an EMBL/GenBank/DDBJ whole genome shotgun (WGS) entry which is preliminary data.</text>
</comment>
<reference evidence="2 3" key="1">
    <citation type="submission" date="2024-11" db="EMBL/GenBank/DDBJ databases">
        <title>A near-complete genome assembly of Cinchona calisaya.</title>
        <authorList>
            <person name="Lian D.C."/>
            <person name="Zhao X.W."/>
            <person name="Wei L."/>
        </authorList>
    </citation>
    <scope>NUCLEOTIDE SEQUENCE [LARGE SCALE GENOMIC DNA]</scope>
    <source>
        <tissue evidence="2">Nenye</tissue>
    </source>
</reference>
<dbReference type="AlphaFoldDB" id="A0ABD2Y190"/>
<evidence type="ECO:0000313" key="2">
    <source>
        <dbReference type="EMBL" id="KAL3500933.1"/>
    </source>
</evidence>
<dbReference type="Proteomes" id="UP001630127">
    <property type="component" value="Unassembled WGS sequence"/>
</dbReference>
<protein>
    <recommendedName>
        <fullName evidence="1">F-box domain-containing protein</fullName>
    </recommendedName>
</protein>
<dbReference type="PANTHER" id="PTHR34145">
    <property type="entry name" value="OS02G0105600 PROTEIN"/>
    <property type="match status" value="1"/>
</dbReference>
<dbReference type="Pfam" id="PF00646">
    <property type="entry name" value="F-box"/>
    <property type="match status" value="1"/>
</dbReference>
<dbReference type="InterPro" id="IPR055357">
    <property type="entry name" value="LRR_At1g61320_AtMIF1"/>
</dbReference>
<dbReference type="InterPro" id="IPR036047">
    <property type="entry name" value="F-box-like_dom_sf"/>
</dbReference>
<dbReference type="SUPFAM" id="SSF81383">
    <property type="entry name" value="F-box domain"/>
    <property type="match status" value="1"/>
</dbReference>
<sequence length="446" mass="51059">MEEAGFRTVKLKRDNFSEDLIDKLPDEILIIIVSLLTTKEAVITSILSTRWRYLWRYISRFNFYGSGDNDNLLLGEQRKFVNGVNQVCSSILVPKLEEFRVDFCLDQSYRRDIDLWVEFAMSKGVESLDLIFRYPKATETQYNLSNDLCTLMNSPSGPSGFVYMKSLTLKNVDVSGELLECFLVRCPLLCNLSVLCSRSLINLKVCGASLQLKVLNITNCTNLTNLEVSAPKLVSIQFAGRREILQIHNVPSLLDLMIDGQAVVCITHPFILVQHNFSQLQTLVLKGYSILKNVELPSSLKLTSLRDLTLAVEGNNSKALLNNLFFLINASPLLKKFTLQIISFPLDLIWEEEETIKHRHQHLELVKIIGFSSIGIEIRFIMELIVSAVRLEKLVIDPNVPPDTVDCRRKYVVQSIRERFKMHVDWINERTTLIDLVNYPDFNYSD</sequence>
<dbReference type="PANTHER" id="PTHR34145:SF68">
    <property type="entry name" value="FBD DOMAIN-CONTAINING PROTEIN"/>
    <property type="match status" value="1"/>
</dbReference>
<gene>
    <name evidence="2" type="ORF">ACH5RR_040026</name>
</gene>
<dbReference type="InterPro" id="IPR053772">
    <property type="entry name" value="At1g61320/At1g61330-like"/>
</dbReference>
<name>A0ABD2Y190_9GENT</name>
<dbReference type="SUPFAM" id="SSF52058">
    <property type="entry name" value="L domain-like"/>
    <property type="match status" value="1"/>
</dbReference>
<dbReference type="Pfam" id="PF23622">
    <property type="entry name" value="LRR_At1g61320_AtMIF1"/>
    <property type="match status" value="1"/>
</dbReference>
<dbReference type="SMART" id="SM00256">
    <property type="entry name" value="FBOX"/>
    <property type="match status" value="1"/>
</dbReference>